<dbReference type="SMART" id="SM00849">
    <property type="entry name" value="Lactamase_B"/>
    <property type="match status" value="1"/>
</dbReference>
<dbReference type="OrthoDB" id="9761531at2"/>
<gene>
    <name evidence="7" type="ORF">SAMN02745136_00783</name>
</gene>
<evidence type="ECO:0000259" key="6">
    <source>
        <dbReference type="SMART" id="SM00849"/>
    </source>
</evidence>
<feature type="domain" description="Metallo-beta-lactamase" evidence="6">
    <location>
        <begin position="46"/>
        <end position="259"/>
    </location>
</feature>
<dbReference type="InterPro" id="IPR036866">
    <property type="entry name" value="RibonucZ/Hydroxyglut_hydro"/>
</dbReference>
<dbReference type="STRING" id="1121322.SAMN02745136_00783"/>
<organism evidence="7 8">
    <name type="scientific">Anaerocolumna jejuensis DSM 15929</name>
    <dbReference type="NCBI Taxonomy" id="1121322"/>
    <lineage>
        <taxon>Bacteria</taxon>
        <taxon>Bacillati</taxon>
        <taxon>Bacillota</taxon>
        <taxon>Clostridia</taxon>
        <taxon>Lachnospirales</taxon>
        <taxon>Lachnospiraceae</taxon>
        <taxon>Anaerocolumna</taxon>
    </lineage>
</organism>
<reference evidence="7 8" key="1">
    <citation type="submission" date="2016-11" db="EMBL/GenBank/DDBJ databases">
        <authorList>
            <person name="Jaros S."/>
            <person name="Januszkiewicz K."/>
            <person name="Wedrychowicz H."/>
        </authorList>
    </citation>
    <scope>NUCLEOTIDE SEQUENCE [LARGE SCALE GENOMIC DNA]</scope>
    <source>
        <strain evidence="7 8">DSM 15929</strain>
    </source>
</reference>
<keyword evidence="5" id="KW-0862">Zinc</keyword>
<evidence type="ECO:0000256" key="5">
    <source>
        <dbReference type="ARBA" id="ARBA00022833"/>
    </source>
</evidence>
<name>A0A1M6M030_9FIRM</name>
<dbReference type="PANTHER" id="PTHR42978:SF7">
    <property type="entry name" value="METALLO-HYDROLASE RV2300C-RELATED"/>
    <property type="match status" value="1"/>
</dbReference>
<dbReference type="AlphaFoldDB" id="A0A1M6M030"/>
<dbReference type="Gene3D" id="3.60.15.10">
    <property type="entry name" value="Ribonuclease Z/Hydroxyacylglutathione hydrolase-like"/>
    <property type="match status" value="1"/>
</dbReference>
<dbReference type="RefSeq" id="WP_073273167.1">
    <property type="nucleotide sequence ID" value="NZ_FRAC01000007.1"/>
</dbReference>
<sequence length="270" mass="31165">MEHNKVRINVFHTGQVYVDPSVPRGEKNPFAFTGLFRDKSKRLWLPVSAYLIEHPQGLVLVDTGWNTLVRTEEKKHLGYASISDRARLPEGEAVTEQMKRLGYHPSDLEYVLLSHMDLDHTSGLSMVKEAKHIMCSEEEWKDTKKFPIRYKNYWKETEIERFIYEPSHYGPVNRSYDLFGDESILLISTPGHSHGIFTVQVRNSGKFVLLIGDVGYMRASWEKQILPGIVADKKAEVKSLEWVKKMSEQEDCVEILANHDQEVVPHVIEL</sequence>
<keyword evidence="8" id="KW-1185">Reference proteome</keyword>
<dbReference type="EMBL" id="FRAC01000007">
    <property type="protein sequence ID" value="SHJ76806.1"/>
    <property type="molecule type" value="Genomic_DNA"/>
</dbReference>
<dbReference type="GO" id="GO:0046872">
    <property type="term" value="F:metal ion binding"/>
    <property type="evidence" value="ECO:0007669"/>
    <property type="project" value="UniProtKB-KW"/>
</dbReference>
<evidence type="ECO:0000313" key="8">
    <source>
        <dbReference type="Proteomes" id="UP000184386"/>
    </source>
</evidence>
<dbReference type="Proteomes" id="UP000184386">
    <property type="component" value="Unassembled WGS sequence"/>
</dbReference>
<dbReference type="SUPFAM" id="SSF56281">
    <property type="entry name" value="Metallo-hydrolase/oxidoreductase"/>
    <property type="match status" value="1"/>
</dbReference>
<dbReference type="PANTHER" id="PTHR42978">
    <property type="entry name" value="QUORUM-QUENCHING LACTONASE YTNP-RELATED-RELATED"/>
    <property type="match status" value="1"/>
</dbReference>
<accession>A0A1M6M030</accession>
<dbReference type="CDD" id="cd07729">
    <property type="entry name" value="AHL_lactonase_MBL-fold"/>
    <property type="match status" value="1"/>
</dbReference>
<evidence type="ECO:0000256" key="3">
    <source>
        <dbReference type="ARBA" id="ARBA00022723"/>
    </source>
</evidence>
<dbReference type="InterPro" id="IPR001279">
    <property type="entry name" value="Metallo-B-lactamas"/>
</dbReference>
<keyword evidence="4" id="KW-0378">Hydrolase</keyword>
<dbReference type="InterPro" id="IPR051013">
    <property type="entry name" value="MBL_superfamily_lactonases"/>
</dbReference>
<dbReference type="GO" id="GO:0016787">
    <property type="term" value="F:hydrolase activity"/>
    <property type="evidence" value="ECO:0007669"/>
    <property type="project" value="UniProtKB-KW"/>
</dbReference>
<dbReference type="Pfam" id="PF00753">
    <property type="entry name" value="Lactamase_B"/>
    <property type="match status" value="1"/>
</dbReference>
<evidence type="ECO:0000313" key="7">
    <source>
        <dbReference type="EMBL" id="SHJ76806.1"/>
    </source>
</evidence>
<comment type="cofactor">
    <cofactor evidence="1">
        <name>Zn(2+)</name>
        <dbReference type="ChEBI" id="CHEBI:29105"/>
    </cofactor>
</comment>
<evidence type="ECO:0000256" key="2">
    <source>
        <dbReference type="ARBA" id="ARBA00007749"/>
    </source>
</evidence>
<comment type="similarity">
    <text evidence="2">Belongs to the metallo-beta-lactamase superfamily.</text>
</comment>
<protein>
    <submittedName>
        <fullName evidence="7">Metallo-beta-lactamase superfamily protein</fullName>
    </submittedName>
</protein>
<proteinExistence type="inferred from homology"/>
<keyword evidence="3" id="KW-0479">Metal-binding</keyword>
<evidence type="ECO:0000256" key="4">
    <source>
        <dbReference type="ARBA" id="ARBA00022801"/>
    </source>
</evidence>
<evidence type="ECO:0000256" key="1">
    <source>
        <dbReference type="ARBA" id="ARBA00001947"/>
    </source>
</evidence>